<dbReference type="InterPro" id="IPR016181">
    <property type="entry name" value="Acyl_CoA_acyltransferase"/>
</dbReference>
<dbReference type="PANTHER" id="PTHR43441">
    <property type="entry name" value="RIBOSOMAL-PROTEIN-SERINE ACETYLTRANSFERASE"/>
    <property type="match status" value="1"/>
</dbReference>
<dbReference type="InterPro" id="IPR000182">
    <property type="entry name" value="GNAT_dom"/>
</dbReference>
<dbReference type="OrthoDB" id="5295305at2"/>
<dbReference type="EMBL" id="QQTP01000010">
    <property type="protein sequence ID" value="RDJ22493.1"/>
    <property type="molecule type" value="Genomic_DNA"/>
</dbReference>
<evidence type="ECO:0000259" key="1">
    <source>
        <dbReference type="PROSITE" id="PS51186"/>
    </source>
</evidence>
<dbReference type="PROSITE" id="PS51186">
    <property type="entry name" value="GNAT"/>
    <property type="match status" value="2"/>
</dbReference>
<keyword evidence="3" id="KW-1185">Reference proteome</keyword>
<dbReference type="InterPro" id="IPR051908">
    <property type="entry name" value="Ribosomal_N-acetyltransferase"/>
</dbReference>
<dbReference type="CDD" id="cd04301">
    <property type="entry name" value="NAT_SF"/>
    <property type="match status" value="1"/>
</dbReference>
<dbReference type="GO" id="GO:0008999">
    <property type="term" value="F:protein-N-terminal-alanine acetyltransferase activity"/>
    <property type="evidence" value="ECO:0007669"/>
    <property type="project" value="TreeGrafter"/>
</dbReference>
<accession>A0A370L2K4</accession>
<dbReference type="Pfam" id="PF13508">
    <property type="entry name" value="Acetyltransf_7"/>
    <property type="match status" value="1"/>
</dbReference>
<sequence length="477" mass="53573">MARAERAIDRRRQGQAARRRCRGCRLVRGVRRPSGSLDGRVRRDLRRGRRGQIRLRRRSRAAGLGGGGRCAGPCRPGRARLCLDRLARSHSLARKGPLMTLSPDWKAPPFPPAKVLDGRYCRLEPIDPDRHLDDIWAANQGQDHIWEWMPALPPKDRAGYRDLLVMMAEKPGIVPFAVIDKADGKAKGHLWLMEIRPEHGVFEVGYITYSPSLQRTKVATEAIYLCGAYGFSLGYRRYEWKCNDLNEPSKRAALRFGFQYEGLFRQHMVVKGKNRDTAWFSILDSEWPVRAQAFERWLAPENFDAQGRQKLSLTAFNQPSALAGPVAVRRASLADIPAILALKNAAYTPNESIIGVPSLPRIADYAQVVAEHEVWLAESEGGLDAALVLDIEPGDFTVWSVAVSPAAQGRKLGAALMGFADERARALGYASVHLYTNAKLTQRIGWYERLGYAVTHHEDLADRRLAHMRKEFDKPAQ</sequence>
<dbReference type="PANTHER" id="PTHR43441:SF2">
    <property type="entry name" value="FAMILY ACETYLTRANSFERASE, PUTATIVE (AFU_ORTHOLOGUE AFUA_7G00850)-RELATED"/>
    <property type="match status" value="1"/>
</dbReference>
<feature type="domain" description="N-acetyltransferase" evidence="1">
    <location>
        <begin position="133"/>
        <end position="276"/>
    </location>
</feature>
<dbReference type="Proteomes" id="UP000255207">
    <property type="component" value="Unassembled WGS sequence"/>
</dbReference>
<feature type="domain" description="N-acetyltransferase" evidence="1">
    <location>
        <begin position="326"/>
        <end position="473"/>
    </location>
</feature>
<comment type="caution">
    <text evidence="2">The sequence shown here is derived from an EMBL/GenBank/DDBJ whole genome shotgun (WGS) entry which is preliminary data.</text>
</comment>
<proteinExistence type="predicted"/>
<name>A0A370L2K4_9HYPH</name>
<dbReference type="AlphaFoldDB" id="A0A370L2K4"/>
<gene>
    <name evidence="2" type="ORF">DWE98_18805</name>
</gene>
<dbReference type="GO" id="GO:1990189">
    <property type="term" value="F:protein N-terminal-serine acetyltransferase activity"/>
    <property type="evidence" value="ECO:0007669"/>
    <property type="project" value="TreeGrafter"/>
</dbReference>
<dbReference type="Pfam" id="PF13302">
    <property type="entry name" value="Acetyltransf_3"/>
    <property type="match status" value="1"/>
</dbReference>
<organism evidence="2 3">
    <name type="scientific">Bosea caraganae</name>
    <dbReference type="NCBI Taxonomy" id="2763117"/>
    <lineage>
        <taxon>Bacteria</taxon>
        <taxon>Pseudomonadati</taxon>
        <taxon>Pseudomonadota</taxon>
        <taxon>Alphaproteobacteria</taxon>
        <taxon>Hyphomicrobiales</taxon>
        <taxon>Boseaceae</taxon>
        <taxon>Bosea</taxon>
    </lineage>
</organism>
<reference evidence="3" key="1">
    <citation type="submission" date="2018-07" db="EMBL/GenBank/DDBJ databases">
        <authorList>
            <person name="Safronova V.I."/>
            <person name="Chirak E.R."/>
            <person name="Sazanova A.L."/>
        </authorList>
    </citation>
    <scope>NUCLEOTIDE SEQUENCE [LARGE SCALE GENOMIC DNA]</scope>
    <source>
        <strain evidence="3">RCAM04685</strain>
    </source>
</reference>
<dbReference type="SUPFAM" id="SSF55729">
    <property type="entry name" value="Acyl-CoA N-acyltransferases (Nat)"/>
    <property type="match status" value="2"/>
</dbReference>
<keyword evidence="2" id="KW-0808">Transferase</keyword>
<dbReference type="FunFam" id="3.40.630.30:FF:000047">
    <property type="entry name" value="Acetyltransferase, GNAT family"/>
    <property type="match status" value="1"/>
</dbReference>
<evidence type="ECO:0000313" key="2">
    <source>
        <dbReference type="EMBL" id="RDJ22493.1"/>
    </source>
</evidence>
<protein>
    <submittedName>
        <fullName evidence="2">GNAT family N-acetyltransferase</fullName>
    </submittedName>
</protein>
<evidence type="ECO:0000313" key="3">
    <source>
        <dbReference type="Proteomes" id="UP000255207"/>
    </source>
</evidence>
<dbReference type="Gene3D" id="3.40.630.30">
    <property type="match status" value="2"/>
</dbReference>